<evidence type="ECO:0000313" key="22">
    <source>
        <dbReference type="RefSeq" id="XP_035695830.1"/>
    </source>
</evidence>
<proteinExistence type="inferred from homology"/>
<dbReference type="AlphaFoldDB" id="A0A9J7MAV3"/>
<feature type="domain" description="Aminotransferase class I/classII large" evidence="20">
    <location>
        <begin position="111"/>
        <end position="471"/>
    </location>
</feature>
<evidence type="ECO:0000256" key="10">
    <source>
        <dbReference type="ARBA" id="ARBA00022824"/>
    </source>
</evidence>
<keyword evidence="16" id="KW-0012">Acyltransferase</keyword>
<evidence type="ECO:0000256" key="18">
    <source>
        <dbReference type="RuleBase" id="RU003693"/>
    </source>
</evidence>
<protein>
    <recommendedName>
        <fullName evidence="7">serine C-palmitoyltransferase</fullName>
        <ecNumber evidence="7">2.3.1.50</ecNumber>
    </recommendedName>
</protein>
<evidence type="ECO:0000256" key="15">
    <source>
        <dbReference type="ARBA" id="ARBA00023136"/>
    </source>
</evidence>
<dbReference type="GO" id="GO:0046513">
    <property type="term" value="P:ceramide biosynthetic process"/>
    <property type="evidence" value="ECO:0000318"/>
    <property type="project" value="GO_Central"/>
</dbReference>
<dbReference type="Gene3D" id="3.90.1150.10">
    <property type="entry name" value="Aspartate Aminotransferase, domain 1"/>
    <property type="match status" value="1"/>
</dbReference>
<gene>
    <name evidence="22" type="primary">LOC118429450</name>
</gene>
<comment type="cofactor">
    <cofactor evidence="1 18">
        <name>pyridoxal 5'-phosphate</name>
        <dbReference type="ChEBI" id="CHEBI:597326"/>
    </cofactor>
</comment>
<keyword evidence="8" id="KW-0808">Transferase</keyword>
<comment type="pathway">
    <text evidence="4">Lipid metabolism; sphingolipid metabolism.</text>
</comment>
<evidence type="ECO:0000256" key="11">
    <source>
        <dbReference type="ARBA" id="ARBA00022898"/>
    </source>
</evidence>
<dbReference type="Pfam" id="PF00155">
    <property type="entry name" value="Aminotran_1_2"/>
    <property type="match status" value="1"/>
</dbReference>
<dbReference type="RefSeq" id="XP_035695830.1">
    <property type="nucleotide sequence ID" value="XM_035839937.1"/>
</dbReference>
<dbReference type="CDD" id="cd06454">
    <property type="entry name" value="KBL_like"/>
    <property type="match status" value="1"/>
</dbReference>
<evidence type="ECO:0000256" key="3">
    <source>
        <dbReference type="ARBA" id="ARBA00004370"/>
    </source>
</evidence>
<comment type="catalytic activity">
    <reaction evidence="17">
        <text>L-serine + hexadecanoyl-CoA + H(+) = 3-oxosphinganine + CO2 + CoA</text>
        <dbReference type="Rhea" id="RHEA:14761"/>
        <dbReference type="ChEBI" id="CHEBI:15378"/>
        <dbReference type="ChEBI" id="CHEBI:16526"/>
        <dbReference type="ChEBI" id="CHEBI:33384"/>
        <dbReference type="ChEBI" id="CHEBI:57287"/>
        <dbReference type="ChEBI" id="CHEBI:57379"/>
        <dbReference type="ChEBI" id="CHEBI:58299"/>
        <dbReference type="EC" id="2.3.1.50"/>
    </reaction>
</comment>
<comment type="pathway">
    <text evidence="5">Sphingolipid metabolism.</text>
</comment>
<evidence type="ECO:0000256" key="13">
    <source>
        <dbReference type="ARBA" id="ARBA00022989"/>
    </source>
</evidence>
<reference evidence="21" key="1">
    <citation type="journal article" date="2020" name="Nat. Ecol. Evol.">
        <title>Deeply conserved synteny resolves early events in vertebrate evolution.</title>
        <authorList>
            <person name="Simakov O."/>
            <person name="Marletaz F."/>
            <person name="Yue J.X."/>
            <person name="O'Connell B."/>
            <person name="Jenkins J."/>
            <person name="Brandt A."/>
            <person name="Calef R."/>
            <person name="Tung C.H."/>
            <person name="Huang T.K."/>
            <person name="Schmutz J."/>
            <person name="Satoh N."/>
            <person name="Yu J.K."/>
            <person name="Putnam N.H."/>
            <person name="Green R.E."/>
            <person name="Rokhsar D.S."/>
        </authorList>
    </citation>
    <scope>NUCLEOTIDE SEQUENCE [LARGE SCALE GENOMIC DNA]</scope>
    <source>
        <strain evidence="21">S238N-H82</strain>
    </source>
</reference>
<comment type="subcellular location">
    <subcellularLocation>
        <location evidence="2">Endoplasmic reticulum</location>
    </subcellularLocation>
    <subcellularLocation>
        <location evidence="3">Membrane</location>
    </subcellularLocation>
</comment>
<evidence type="ECO:0000256" key="4">
    <source>
        <dbReference type="ARBA" id="ARBA00004760"/>
    </source>
</evidence>
<dbReference type="EC" id="2.3.1.50" evidence="7"/>
<dbReference type="InterPro" id="IPR001917">
    <property type="entry name" value="Aminotrans_II_pyridoxalP_BS"/>
</dbReference>
<keyword evidence="9 19" id="KW-0812">Transmembrane</keyword>
<dbReference type="PANTHER" id="PTHR13693">
    <property type="entry name" value="CLASS II AMINOTRANSFERASE/8-AMINO-7-OXONONANOATE SYNTHASE"/>
    <property type="match status" value="1"/>
</dbReference>
<evidence type="ECO:0000256" key="17">
    <source>
        <dbReference type="ARBA" id="ARBA00048528"/>
    </source>
</evidence>
<keyword evidence="15 19" id="KW-0472">Membrane</keyword>
<dbReference type="InterPro" id="IPR015424">
    <property type="entry name" value="PyrdxlP-dep_Trfase"/>
</dbReference>
<keyword evidence="12" id="KW-0746">Sphingolipid metabolism</keyword>
<dbReference type="GO" id="GO:0046512">
    <property type="term" value="P:sphingosine biosynthetic process"/>
    <property type="evidence" value="ECO:0000318"/>
    <property type="project" value="GO_Central"/>
</dbReference>
<evidence type="ECO:0000256" key="7">
    <source>
        <dbReference type="ARBA" id="ARBA00013220"/>
    </source>
</evidence>
<dbReference type="GO" id="GO:0016020">
    <property type="term" value="C:membrane"/>
    <property type="evidence" value="ECO:0007669"/>
    <property type="project" value="UniProtKB-SubCell"/>
</dbReference>
<evidence type="ECO:0000256" key="16">
    <source>
        <dbReference type="ARBA" id="ARBA00023315"/>
    </source>
</evidence>
<evidence type="ECO:0000256" key="6">
    <source>
        <dbReference type="ARBA" id="ARBA00008392"/>
    </source>
</evidence>
<dbReference type="GO" id="GO:0004758">
    <property type="term" value="F:serine C-palmitoyltransferase activity"/>
    <property type="evidence" value="ECO:0000318"/>
    <property type="project" value="GO_Central"/>
</dbReference>
<dbReference type="OrthoDB" id="65434at2759"/>
<dbReference type="GO" id="GO:0017059">
    <property type="term" value="C:serine palmitoyltransferase complex"/>
    <property type="evidence" value="ECO:0000318"/>
    <property type="project" value="GO_Central"/>
</dbReference>
<keyword evidence="13 19" id="KW-1133">Transmembrane helix</keyword>
<dbReference type="InterPro" id="IPR015422">
    <property type="entry name" value="PyrdxlP-dep_Trfase_small"/>
</dbReference>
<dbReference type="GeneID" id="118429450"/>
<dbReference type="Proteomes" id="UP000001554">
    <property type="component" value="Chromosome 1"/>
</dbReference>
<evidence type="ECO:0000256" key="2">
    <source>
        <dbReference type="ARBA" id="ARBA00004240"/>
    </source>
</evidence>
<dbReference type="Gene3D" id="3.40.640.10">
    <property type="entry name" value="Type I PLP-dependent aspartate aminotransferase-like (Major domain)"/>
    <property type="match status" value="1"/>
</dbReference>
<sequence length="507" mass="56806">MSKDSFEPAPRVVVFLTYLGYGILMLFGYFRDFLRKSGVETTHSAIERKNMKDFVPLYQSFESFYKRNIYMRLRDCLNRPICSVPSAEFDISERVSDDGNWHLRLTGKTRRCVNLGSYNYLGFAENKGPCADAAAEALQQYGAGVCSTRQELGNYKIHEELEETTARFLGVEDAVTFGMGFATNSMNIPALMGGKGCLILSDELNHASLVLGARLCSTVIKVFKHNDIEDVERKLREAIINGQPRRQRAWRKILIIVEGIYSMEGSIIKLPDFIRLKKKYGAYLYLDEAHSVGALGETGRGVTEYWGVDPRDVDIMMGTFTKSFGAAGGYIAGSKRLINHLRAYSHSTTYACSMSAPVAQQVISSMKIIMGEDGTNRGQLRIKQLAANSKYFRQRLVEMGFMVYGNDDSPIVPLLMYMVPKIAAFSREMYEQNVGVVVVGYPATPLTETRARFCLSAAHTREMLDKVLDDISDVGDRLQLKYSLNSPVKAVSAEECYSQVDSLEHKA</sequence>
<dbReference type="GO" id="GO:0030170">
    <property type="term" value="F:pyridoxal phosphate binding"/>
    <property type="evidence" value="ECO:0007669"/>
    <property type="project" value="InterPro"/>
</dbReference>
<evidence type="ECO:0000256" key="8">
    <source>
        <dbReference type="ARBA" id="ARBA00022679"/>
    </source>
</evidence>
<dbReference type="PANTHER" id="PTHR13693:SF3">
    <property type="entry name" value="LD36009P"/>
    <property type="match status" value="1"/>
</dbReference>
<dbReference type="InterPro" id="IPR015421">
    <property type="entry name" value="PyrdxlP-dep_Trfase_major"/>
</dbReference>
<keyword evidence="14" id="KW-0443">Lipid metabolism</keyword>
<dbReference type="KEGG" id="bfo:118429450"/>
<evidence type="ECO:0000259" key="20">
    <source>
        <dbReference type="Pfam" id="PF00155"/>
    </source>
</evidence>
<accession>A0A9J7MAV3</accession>
<feature type="transmembrane region" description="Helical" evidence="19">
    <location>
        <begin position="12"/>
        <end position="30"/>
    </location>
</feature>
<comment type="similarity">
    <text evidence="6 18">Belongs to the class-II pyridoxal-phosphate-dependent aminotransferase family.</text>
</comment>
<evidence type="ECO:0000256" key="19">
    <source>
        <dbReference type="SAM" id="Phobius"/>
    </source>
</evidence>
<keyword evidence="11 18" id="KW-0663">Pyridoxal phosphate</keyword>
<dbReference type="OMA" id="QPRANGC"/>
<organism evidence="21 22">
    <name type="scientific">Branchiostoma floridae</name>
    <name type="common">Florida lancelet</name>
    <name type="synonym">Amphioxus</name>
    <dbReference type="NCBI Taxonomy" id="7739"/>
    <lineage>
        <taxon>Eukaryota</taxon>
        <taxon>Metazoa</taxon>
        <taxon>Chordata</taxon>
        <taxon>Cephalochordata</taxon>
        <taxon>Leptocardii</taxon>
        <taxon>Amphioxiformes</taxon>
        <taxon>Branchiostomatidae</taxon>
        <taxon>Branchiostoma</taxon>
    </lineage>
</organism>
<reference evidence="22" key="2">
    <citation type="submission" date="2025-08" db="UniProtKB">
        <authorList>
            <consortium name="RefSeq"/>
        </authorList>
    </citation>
    <scope>IDENTIFICATION</scope>
    <source>
        <strain evidence="22">S238N-H82</strain>
        <tissue evidence="22">Testes</tissue>
    </source>
</reference>
<dbReference type="PROSITE" id="PS00599">
    <property type="entry name" value="AA_TRANSFER_CLASS_2"/>
    <property type="match status" value="1"/>
</dbReference>
<evidence type="ECO:0000256" key="1">
    <source>
        <dbReference type="ARBA" id="ARBA00001933"/>
    </source>
</evidence>
<evidence type="ECO:0000256" key="14">
    <source>
        <dbReference type="ARBA" id="ARBA00023098"/>
    </source>
</evidence>
<dbReference type="InterPro" id="IPR050087">
    <property type="entry name" value="AON_synthase_class-II"/>
</dbReference>
<name>A0A9J7MAV3_BRAFL</name>
<keyword evidence="10" id="KW-0256">Endoplasmic reticulum</keyword>
<evidence type="ECO:0000256" key="12">
    <source>
        <dbReference type="ARBA" id="ARBA00022919"/>
    </source>
</evidence>
<evidence type="ECO:0000256" key="5">
    <source>
        <dbReference type="ARBA" id="ARBA00004991"/>
    </source>
</evidence>
<keyword evidence="21" id="KW-1185">Reference proteome</keyword>
<dbReference type="InterPro" id="IPR004839">
    <property type="entry name" value="Aminotransferase_I/II_large"/>
</dbReference>
<dbReference type="FunFam" id="3.40.640.10:FF:000047">
    <property type="entry name" value="serine palmitoyltransferase 2 isoform X1"/>
    <property type="match status" value="1"/>
</dbReference>
<evidence type="ECO:0000313" key="21">
    <source>
        <dbReference type="Proteomes" id="UP000001554"/>
    </source>
</evidence>
<dbReference type="SUPFAM" id="SSF53383">
    <property type="entry name" value="PLP-dependent transferases"/>
    <property type="match status" value="1"/>
</dbReference>
<dbReference type="GO" id="GO:0005783">
    <property type="term" value="C:endoplasmic reticulum"/>
    <property type="evidence" value="ECO:0007669"/>
    <property type="project" value="UniProtKB-SubCell"/>
</dbReference>
<evidence type="ECO:0000256" key="9">
    <source>
        <dbReference type="ARBA" id="ARBA00022692"/>
    </source>
</evidence>